<name>A0A7R8CR67_LEPSM</name>
<keyword evidence="2" id="KW-1185">Reference proteome</keyword>
<dbReference type="EMBL" id="HG994582">
    <property type="protein sequence ID" value="CAF2902394.1"/>
    <property type="molecule type" value="Genomic_DNA"/>
</dbReference>
<proteinExistence type="predicted"/>
<evidence type="ECO:0000313" key="2">
    <source>
        <dbReference type="Proteomes" id="UP000675881"/>
    </source>
</evidence>
<sequence length="103" mass="11523">MLEPGEVRRLVAEYDVEDALPLSTVESLAFQKLVSKIPVPPSEKMRPTGGVREKEKDGVVVFNKKDIEFHFCKTTLPSSAPSSFSSSQHDDIYKGIFLPSKKR</sequence>
<reference evidence="1" key="1">
    <citation type="submission" date="2021-02" db="EMBL/GenBank/DDBJ databases">
        <authorList>
            <person name="Bekaert M."/>
        </authorList>
    </citation>
    <scope>NUCLEOTIDE SEQUENCE</scope>
    <source>
        <strain evidence="1">IoA-00</strain>
    </source>
</reference>
<dbReference type="Proteomes" id="UP000675881">
    <property type="component" value="Chromosome 3"/>
</dbReference>
<protein>
    <submittedName>
        <fullName evidence="1">(salmon louse) hypothetical protein</fullName>
    </submittedName>
</protein>
<organism evidence="1 2">
    <name type="scientific">Lepeophtheirus salmonis</name>
    <name type="common">Salmon louse</name>
    <name type="synonym">Caligus salmonis</name>
    <dbReference type="NCBI Taxonomy" id="72036"/>
    <lineage>
        <taxon>Eukaryota</taxon>
        <taxon>Metazoa</taxon>
        <taxon>Ecdysozoa</taxon>
        <taxon>Arthropoda</taxon>
        <taxon>Crustacea</taxon>
        <taxon>Multicrustacea</taxon>
        <taxon>Hexanauplia</taxon>
        <taxon>Copepoda</taxon>
        <taxon>Siphonostomatoida</taxon>
        <taxon>Caligidae</taxon>
        <taxon>Lepeophtheirus</taxon>
    </lineage>
</organism>
<accession>A0A7R8CR67</accession>
<evidence type="ECO:0000313" key="1">
    <source>
        <dbReference type="EMBL" id="CAF2902394.1"/>
    </source>
</evidence>
<dbReference type="AlphaFoldDB" id="A0A7R8CR67"/>
<gene>
    <name evidence="1" type="ORF">LSAA_7621</name>
</gene>